<sequence>MRAVARFWRGEVPLGESFWRWGVLGGIALNLWCGMGALWLHMAERSLAGFILGHAVPLPYNLLATVGIWRAAGRPDADPRWAGPARAAAVLGMAVMSLT</sequence>
<keyword evidence="1" id="KW-0812">Transmembrane</keyword>
<gene>
    <name evidence="2" type="ORF">J5Y09_11865</name>
</gene>
<feature type="transmembrane region" description="Helical" evidence="1">
    <location>
        <begin position="18"/>
        <end position="40"/>
    </location>
</feature>
<feature type="transmembrane region" description="Helical" evidence="1">
    <location>
        <begin position="47"/>
        <end position="69"/>
    </location>
</feature>
<proteinExistence type="predicted"/>
<dbReference type="RefSeq" id="WP_209352002.1">
    <property type="nucleotide sequence ID" value="NZ_JAGIYZ010000010.1"/>
</dbReference>
<keyword evidence="1" id="KW-0472">Membrane</keyword>
<comment type="caution">
    <text evidence="2">The sequence shown here is derived from an EMBL/GenBank/DDBJ whole genome shotgun (WGS) entry which is preliminary data.</text>
</comment>
<organism evidence="2 3">
    <name type="scientific">Roseomonas nitratireducens</name>
    <dbReference type="NCBI Taxonomy" id="2820810"/>
    <lineage>
        <taxon>Bacteria</taxon>
        <taxon>Pseudomonadati</taxon>
        <taxon>Pseudomonadota</taxon>
        <taxon>Alphaproteobacteria</taxon>
        <taxon>Acetobacterales</taxon>
        <taxon>Roseomonadaceae</taxon>
        <taxon>Roseomonas</taxon>
    </lineage>
</organism>
<keyword evidence="1" id="KW-1133">Transmembrane helix</keyword>
<dbReference type="Proteomes" id="UP000680815">
    <property type="component" value="Unassembled WGS sequence"/>
</dbReference>
<dbReference type="EMBL" id="JAGIYZ010000010">
    <property type="protein sequence ID" value="MBP0464605.1"/>
    <property type="molecule type" value="Genomic_DNA"/>
</dbReference>
<name>A0ABS4ATA7_9PROT</name>
<evidence type="ECO:0000313" key="3">
    <source>
        <dbReference type="Proteomes" id="UP000680815"/>
    </source>
</evidence>
<evidence type="ECO:0000313" key="2">
    <source>
        <dbReference type="EMBL" id="MBP0464605.1"/>
    </source>
</evidence>
<evidence type="ECO:0000256" key="1">
    <source>
        <dbReference type="SAM" id="Phobius"/>
    </source>
</evidence>
<protein>
    <submittedName>
        <fullName evidence="2">Uncharacterized protein</fullName>
    </submittedName>
</protein>
<keyword evidence="3" id="KW-1185">Reference proteome</keyword>
<reference evidence="2 3" key="1">
    <citation type="submission" date="2021-03" db="EMBL/GenBank/DDBJ databases">
        <authorList>
            <person name="So Y."/>
        </authorList>
    </citation>
    <scope>NUCLEOTIDE SEQUENCE [LARGE SCALE GENOMIC DNA]</scope>
    <source>
        <strain evidence="2 3">PWR1</strain>
    </source>
</reference>
<accession>A0ABS4ATA7</accession>